<reference evidence="3 4" key="1">
    <citation type="submission" date="2021-02" db="EMBL/GenBank/DDBJ databases">
        <title>Safari Cat Assemblies.</title>
        <authorList>
            <person name="Bredemeyer K.R."/>
            <person name="Murphy W.J."/>
        </authorList>
    </citation>
    <scope>NUCLEOTIDE SEQUENCE [LARGE SCALE GENOMIC DNA]</scope>
</reference>
<feature type="compositionally biased region" description="Basic residues" evidence="1">
    <location>
        <begin position="217"/>
        <end position="234"/>
    </location>
</feature>
<sequence length="411" mass="42567">MSEAEAAAVATAATVPATAAGVVAVVVPVPAGEPQKAGGGAGGGVGAASGPAAGSPSAQGPRTPGNPATAASGTPATPARSQADKPVLAIQVLGTVKWFNVRNGYGFINRNDTKEDVFVHQTAIKRNNPRKFLRSVGDGETVEFDVVEGEKGAEAANVTGPGGVPVKGSRYAPNRRRFRRFIPRPRPAAPPPMVAEAPSGGTEPGSEGERTEDSGQRPRRRRPPPFFYRRRFVRGPRPPNQQQPIEVRGPGDVEPATTPGRAPARTETPGGLGRAADARRPRSPGSPRPSCVPRAPMGWSPKRQPHWRGTNSRETSGSPHPDSGLGTEGLSAPGRPSSLPQKVGMVRPSPARAPRTGLGRSPSARETGPTSSGGGSSRPDPGSPQPRRPQPPSTVGSPPPPYWSDPNSKDT</sequence>
<dbReference type="SMART" id="SM00357">
    <property type="entry name" value="CSP"/>
    <property type="match status" value="1"/>
</dbReference>
<feature type="compositionally biased region" description="Low complexity" evidence="1">
    <location>
        <begin position="283"/>
        <end position="294"/>
    </location>
</feature>
<gene>
    <name evidence="3" type="primary">YBX2</name>
</gene>
<feature type="compositionally biased region" description="Low complexity" evidence="1">
    <location>
        <begin position="194"/>
        <end position="205"/>
    </location>
</feature>
<feature type="compositionally biased region" description="Basic residues" evidence="1">
    <location>
        <begin position="173"/>
        <end position="183"/>
    </location>
</feature>
<dbReference type="InterPro" id="IPR019844">
    <property type="entry name" value="CSD_CS"/>
</dbReference>
<dbReference type="SUPFAM" id="SSF50249">
    <property type="entry name" value="Nucleic acid-binding proteins"/>
    <property type="match status" value="1"/>
</dbReference>
<dbReference type="PANTHER" id="PTHR11544">
    <property type="entry name" value="COLD SHOCK DOMAIN CONTAINING PROTEINS"/>
    <property type="match status" value="1"/>
</dbReference>
<protein>
    <recommendedName>
        <fullName evidence="2">CSD domain-containing protein</fullName>
    </recommendedName>
</protein>
<feature type="compositionally biased region" description="Polar residues" evidence="1">
    <location>
        <begin position="309"/>
        <end position="318"/>
    </location>
</feature>
<dbReference type="GeneTree" id="ENSGT00940000159816"/>
<feature type="region of interest" description="Disordered" evidence="1">
    <location>
        <begin position="155"/>
        <end position="411"/>
    </location>
</feature>
<proteinExistence type="predicted"/>
<dbReference type="InterPro" id="IPR011129">
    <property type="entry name" value="CSD"/>
</dbReference>
<dbReference type="PRINTS" id="PR00050">
    <property type="entry name" value="COLDSHOCK"/>
</dbReference>
<dbReference type="Gene3D" id="2.40.50.140">
    <property type="entry name" value="Nucleic acid-binding proteins"/>
    <property type="match status" value="1"/>
</dbReference>
<dbReference type="InterPro" id="IPR050181">
    <property type="entry name" value="Cold_shock_domain"/>
</dbReference>
<dbReference type="PROSITE" id="PS00352">
    <property type="entry name" value="CSD_1"/>
    <property type="match status" value="1"/>
</dbReference>
<feature type="compositionally biased region" description="Pro residues" evidence="1">
    <location>
        <begin position="381"/>
        <end position="403"/>
    </location>
</feature>
<accession>A0ABI7XW96</accession>
<reference evidence="3" key="3">
    <citation type="submission" date="2025-09" db="UniProtKB">
        <authorList>
            <consortium name="Ensembl"/>
        </authorList>
    </citation>
    <scope>IDENTIFICATION</scope>
    <source>
        <strain evidence="3">breed Abyssinian</strain>
    </source>
</reference>
<evidence type="ECO:0000313" key="3">
    <source>
        <dbReference type="Ensembl" id="ENSFCTP00005026772.1"/>
    </source>
</evidence>
<keyword evidence="4" id="KW-1185">Reference proteome</keyword>
<dbReference type="PROSITE" id="PS51857">
    <property type="entry name" value="CSD_2"/>
    <property type="match status" value="1"/>
</dbReference>
<organism evidence="3 4">
    <name type="scientific">Felis catus</name>
    <name type="common">Cat</name>
    <name type="synonym">Felis silvestris catus</name>
    <dbReference type="NCBI Taxonomy" id="9685"/>
    <lineage>
        <taxon>Eukaryota</taxon>
        <taxon>Metazoa</taxon>
        <taxon>Chordata</taxon>
        <taxon>Craniata</taxon>
        <taxon>Vertebrata</taxon>
        <taxon>Euteleostomi</taxon>
        <taxon>Mammalia</taxon>
        <taxon>Eutheria</taxon>
        <taxon>Laurasiatheria</taxon>
        <taxon>Carnivora</taxon>
        <taxon>Feliformia</taxon>
        <taxon>Felidae</taxon>
        <taxon>Felinae</taxon>
        <taxon>Felis</taxon>
    </lineage>
</organism>
<reference evidence="3" key="2">
    <citation type="submission" date="2025-08" db="UniProtKB">
        <authorList>
            <consortium name="Ensembl"/>
        </authorList>
    </citation>
    <scope>IDENTIFICATION</scope>
    <source>
        <strain evidence="3">breed Abyssinian</strain>
    </source>
</reference>
<evidence type="ECO:0000313" key="4">
    <source>
        <dbReference type="Proteomes" id="UP000823872"/>
    </source>
</evidence>
<feature type="compositionally biased region" description="Basic and acidic residues" evidence="1">
    <location>
        <begin position="207"/>
        <end position="216"/>
    </location>
</feature>
<feature type="domain" description="CSD" evidence="2">
    <location>
        <begin position="91"/>
        <end position="160"/>
    </location>
</feature>
<evidence type="ECO:0000259" key="2">
    <source>
        <dbReference type="PROSITE" id="PS51857"/>
    </source>
</evidence>
<feature type="region of interest" description="Disordered" evidence="1">
    <location>
        <begin position="31"/>
        <end position="83"/>
    </location>
</feature>
<feature type="compositionally biased region" description="Low complexity" evidence="1">
    <location>
        <begin position="48"/>
        <end position="79"/>
    </location>
</feature>
<feature type="compositionally biased region" description="Gly residues" evidence="1">
    <location>
        <begin position="37"/>
        <end position="47"/>
    </location>
</feature>
<dbReference type="Proteomes" id="UP000823872">
    <property type="component" value="Chromosome E1"/>
</dbReference>
<dbReference type="InterPro" id="IPR012340">
    <property type="entry name" value="NA-bd_OB-fold"/>
</dbReference>
<name>A0ABI7XW96_FELCA</name>
<feature type="compositionally biased region" description="Pro residues" evidence="1">
    <location>
        <begin position="184"/>
        <end position="193"/>
    </location>
</feature>
<dbReference type="InterPro" id="IPR002059">
    <property type="entry name" value="CSP_DNA-bd"/>
</dbReference>
<dbReference type="Pfam" id="PF00313">
    <property type="entry name" value="CSD"/>
    <property type="match status" value="1"/>
</dbReference>
<dbReference type="Ensembl" id="ENSFCTT00005038278.1">
    <property type="protein sequence ID" value="ENSFCTP00005026772.1"/>
    <property type="gene ID" value="ENSFCTG00005013407.1"/>
</dbReference>
<dbReference type="CDD" id="cd04458">
    <property type="entry name" value="CSP_CDS"/>
    <property type="match status" value="1"/>
</dbReference>
<evidence type="ECO:0000256" key="1">
    <source>
        <dbReference type="SAM" id="MobiDB-lite"/>
    </source>
</evidence>